<dbReference type="PROSITE" id="PS51257">
    <property type="entry name" value="PROKAR_LIPOPROTEIN"/>
    <property type="match status" value="1"/>
</dbReference>
<reference evidence="5" key="1">
    <citation type="journal article" date="2019" name="Int. J. Syst. Evol. Microbiol.">
        <title>The Global Catalogue of Microorganisms (GCM) 10K type strain sequencing project: providing services to taxonomists for standard genome sequencing and annotation.</title>
        <authorList>
            <consortium name="The Broad Institute Genomics Platform"/>
            <consortium name="The Broad Institute Genome Sequencing Center for Infectious Disease"/>
            <person name="Wu L."/>
            <person name="Ma J."/>
        </authorList>
    </citation>
    <scope>NUCLEOTIDE SEQUENCE [LARGE SCALE GENOMIC DNA]</scope>
    <source>
        <strain evidence="5">JCM 18459</strain>
    </source>
</reference>
<dbReference type="Pfam" id="PF01464">
    <property type="entry name" value="SLT"/>
    <property type="match status" value="1"/>
</dbReference>
<sequence length="326" mass="35393">MRSRTGRAAAAAVAVVLLLTGCSGADPSDEDDAARGGAEGATTGPGTPSDAGPGRRTPRLPAVLAEALHGEPSRARTPRQAVRQVVAAELAIADDGTGPPALAAAARVQQVAYRVLGERPAWDARVRRLLPDDLRRVVADNVASRREFRSMHTSDLSRTVPAWRIVAPVPAPRLRGIFRVAERRFGVDWEYLAAVMLVETGMGRIRGTSVAGAQGPMQFIPTTWAAYGRGDIDDPRDAVMAAARYLRARGFTEPGGVDRALYSYNNHPAYARGVRLLAEVMQRRPRAYLAYHHWEVYYLTARGDVRLPVGYAERRPVPVGRYLARG</sequence>
<accession>A0ABP9Q058</accession>
<dbReference type="EMBL" id="BAABKG010000005">
    <property type="protein sequence ID" value="GAA5153672.1"/>
    <property type="molecule type" value="Genomic_DNA"/>
</dbReference>
<evidence type="ECO:0000313" key="5">
    <source>
        <dbReference type="Proteomes" id="UP001500221"/>
    </source>
</evidence>
<dbReference type="Gene3D" id="1.10.530.10">
    <property type="match status" value="1"/>
</dbReference>
<evidence type="ECO:0000259" key="3">
    <source>
        <dbReference type="Pfam" id="PF01464"/>
    </source>
</evidence>
<dbReference type="Proteomes" id="UP001500221">
    <property type="component" value="Unassembled WGS sequence"/>
</dbReference>
<comment type="caution">
    <text evidence="4">The sequence shown here is derived from an EMBL/GenBank/DDBJ whole genome shotgun (WGS) entry which is preliminary data.</text>
</comment>
<protein>
    <recommendedName>
        <fullName evidence="3">Transglycosylase SLT domain-containing protein</fullName>
    </recommendedName>
</protein>
<dbReference type="CDD" id="cd13399">
    <property type="entry name" value="Slt35-like"/>
    <property type="match status" value="1"/>
</dbReference>
<evidence type="ECO:0000256" key="1">
    <source>
        <dbReference type="SAM" id="MobiDB-lite"/>
    </source>
</evidence>
<dbReference type="SUPFAM" id="SSF53955">
    <property type="entry name" value="Lysozyme-like"/>
    <property type="match status" value="1"/>
</dbReference>
<evidence type="ECO:0000313" key="4">
    <source>
        <dbReference type="EMBL" id="GAA5153672.1"/>
    </source>
</evidence>
<feature type="domain" description="Transglycosylase SLT" evidence="3">
    <location>
        <begin position="178"/>
        <end position="266"/>
    </location>
</feature>
<feature type="region of interest" description="Disordered" evidence="1">
    <location>
        <begin position="25"/>
        <end position="58"/>
    </location>
</feature>
<dbReference type="InterPro" id="IPR023346">
    <property type="entry name" value="Lysozyme-like_dom_sf"/>
</dbReference>
<keyword evidence="2" id="KW-0732">Signal</keyword>
<evidence type="ECO:0000256" key="2">
    <source>
        <dbReference type="SAM" id="SignalP"/>
    </source>
</evidence>
<keyword evidence="5" id="KW-1185">Reference proteome</keyword>
<organism evidence="4 5">
    <name type="scientific">Nocardioides marinquilinus</name>
    <dbReference type="NCBI Taxonomy" id="1210400"/>
    <lineage>
        <taxon>Bacteria</taxon>
        <taxon>Bacillati</taxon>
        <taxon>Actinomycetota</taxon>
        <taxon>Actinomycetes</taxon>
        <taxon>Propionibacteriales</taxon>
        <taxon>Nocardioidaceae</taxon>
        <taxon>Nocardioides</taxon>
    </lineage>
</organism>
<name>A0ABP9Q058_9ACTN</name>
<dbReference type="InterPro" id="IPR008258">
    <property type="entry name" value="Transglycosylase_SLT_dom_1"/>
</dbReference>
<feature type="chain" id="PRO_5046728513" description="Transglycosylase SLT domain-containing protein" evidence="2">
    <location>
        <begin position="26"/>
        <end position="326"/>
    </location>
</feature>
<proteinExistence type="predicted"/>
<feature type="signal peptide" evidence="2">
    <location>
        <begin position="1"/>
        <end position="25"/>
    </location>
</feature>
<gene>
    <name evidence="4" type="ORF">GCM10023340_36020</name>
</gene>
<dbReference type="RefSeq" id="WP_345461880.1">
    <property type="nucleotide sequence ID" value="NZ_BAABKG010000005.1"/>
</dbReference>